<keyword evidence="1" id="KW-0175">Coiled coil</keyword>
<organism evidence="3 4">
    <name type="scientific">Chlamydomonas incerta</name>
    <dbReference type="NCBI Taxonomy" id="51695"/>
    <lineage>
        <taxon>Eukaryota</taxon>
        <taxon>Viridiplantae</taxon>
        <taxon>Chlorophyta</taxon>
        <taxon>core chlorophytes</taxon>
        <taxon>Chlorophyceae</taxon>
        <taxon>CS clade</taxon>
        <taxon>Chlamydomonadales</taxon>
        <taxon>Chlamydomonadaceae</taxon>
        <taxon>Chlamydomonas</taxon>
    </lineage>
</organism>
<protein>
    <submittedName>
        <fullName evidence="3">Uncharacterized protein</fullName>
    </submittedName>
</protein>
<keyword evidence="2" id="KW-0812">Transmembrane</keyword>
<evidence type="ECO:0000313" key="4">
    <source>
        <dbReference type="Proteomes" id="UP000650467"/>
    </source>
</evidence>
<evidence type="ECO:0000313" key="3">
    <source>
        <dbReference type="EMBL" id="KAG2441066.1"/>
    </source>
</evidence>
<dbReference type="AlphaFoldDB" id="A0A835TLV6"/>
<evidence type="ECO:0000256" key="1">
    <source>
        <dbReference type="SAM" id="Coils"/>
    </source>
</evidence>
<keyword evidence="2" id="KW-1133">Transmembrane helix</keyword>
<dbReference type="Proteomes" id="UP000650467">
    <property type="component" value="Unassembled WGS sequence"/>
</dbReference>
<name>A0A835TLV6_CHLIN</name>
<gene>
    <name evidence="3" type="ORF">HXX76_003919</name>
</gene>
<feature type="transmembrane region" description="Helical" evidence="2">
    <location>
        <begin position="61"/>
        <end position="79"/>
    </location>
</feature>
<feature type="coiled-coil region" evidence="1">
    <location>
        <begin position="151"/>
        <end position="178"/>
    </location>
</feature>
<dbReference type="EMBL" id="JAEHOC010000006">
    <property type="protein sequence ID" value="KAG2441066.1"/>
    <property type="molecule type" value="Genomic_DNA"/>
</dbReference>
<comment type="caution">
    <text evidence="3">The sequence shown here is derived from an EMBL/GenBank/DDBJ whole genome shotgun (WGS) entry which is preliminary data.</text>
</comment>
<keyword evidence="4" id="KW-1185">Reference proteome</keyword>
<feature type="transmembrane region" description="Helical" evidence="2">
    <location>
        <begin position="21"/>
        <end position="41"/>
    </location>
</feature>
<reference evidence="3" key="1">
    <citation type="journal article" date="2020" name="bioRxiv">
        <title>Comparative genomics of Chlamydomonas.</title>
        <authorList>
            <person name="Craig R.J."/>
            <person name="Hasan A.R."/>
            <person name="Ness R.W."/>
            <person name="Keightley P.D."/>
        </authorList>
    </citation>
    <scope>NUCLEOTIDE SEQUENCE</scope>
    <source>
        <strain evidence="3">SAG 7.73</strain>
    </source>
</reference>
<evidence type="ECO:0000256" key="2">
    <source>
        <dbReference type="SAM" id="Phobius"/>
    </source>
</evidence>
<accession>A0A835TLV6</accession>
<sequence>MSVSQPHPGAFITPFWSARGAYCCTCCVVFPICTWLCWAGVQVEGLAKLLYGYGTTRTTATVMAYMFLPCLSPWLGGGLRRALREKYSLAEGPVGDACAHTVCCAFALVQEVGERKAQEAVEREGWAAASRAKAEEEEQRRKEYLASLSPEEREREQKREYEAAKAAYERSVVELERSRQQCIDSAASAYRSIGNGFAQQTMAMQFNRM</sequence>
<proteinExistence type="predicted"/>
<keyword evidence="2" id="KW-0472">Membrane</keyword>